<gene>
    <name evidence="10" type="ORF">JRQ81_013664</name>
</gene>
<keyword evidence="4" id="KW-0053">Apoptosis</keyword>
<protein>
    <recommendedName>
        <fullName evidence="9">Protein kinase domain-containing protein</fullName>
    </recommendedName>
</protein>
<dbReference type="OrthoDB" id="504170at2759"/>
<dbReference type="PANTHER" id="PTHR24342:SF6">
    <property type="entry name" value="SERINE_THREONINE-PROTEIN KINASE 17A"/>
    <property type="match status" value="1"/>
</dbReference>
<proteinExistence type="predicted"/>
<dbReference type="FunFam" id="1.10.510.10:FF:000369">
    <property type="entry name" value="Serine/threonine kinase 17a"/>
    <property type="match status" value="1"/>
</dbReference>
<comment type="subcellular location">
    <subcellularLocation>
        <location evidence="1">Nucleus</location>
    </subcellularLocation>
</comment>
<organism evidence="10 11">
    <name type="scientific">Phrynocephalus forsythii</name>
    <dbReference type="NCBI Taxonomy" id="171643"/>
    <lineage>
        <taxon>Eukaryota</taxon>
        <taxon>Metazoa</taxon>
        <taxon>Chordata</taxon>
        <taxon>Craniata</taxon>
        <taxon>Vertebrata</taxon>
        <taxon>Euteleostomi</taxon>
        <taxon>Lepidosauria</taxon>
        <taxon>Squamata</taxon>
        <taxon>Bifurcata</taxon>
        <taxon>Unidentata</taxon>
        <taxon>Episquamata</taxon>
        <taxon>Toxicofera</taxon>
        <taxon>Iguania</taxon>
        <taxon>Acrodonta</taxon>
        <taxon>Agamidae</taxon>
        <taxon>Agaminae</taxon>
        <taxon>Phrynocephalus</taxon>
    </lineage>
</organism>
<dbReference type="Proteomes" id="UP001142489">
    <property type="component" value="Unassembled WGS sequence"/>
</dbReference>
<evidence type="ECO:0000256" key="7">
    <source>
        <dbReference type="ARBA" id="ARBA00022840"/>
    </source>
</evidence>
<keyword evidence="11" id="KW-1185">Reference proteome</keyword>
<keyword evidence="6" id="KW-0418">Kinase</keyword>
<sequence>MILVLEYAAGGEIFDQCVAEREEAFKEKEVKRLMRQILEGVSFLHRNNVVHLDLKPQNILLTDESPLGEIRIVDFGLSRVMMNSEELREIMGTPEYVAPEILSYDPVSTATDMWSIGVLAYVMLTGISPFLGNNKQETFLNISQMNINYSEDFDLVSESAVDFIKSLLVKKPEERATAEECLQHSWLAQTDVPNTVFWTKNTEKKQMILL</sequence>
<dbReference type="PANTHER" id="PTHR24342">
    <property type="entry name" value="SERINE/THREONINE-PROTEIN KINASE 17"/>
    <property type="match status" value="1"/>
</dbReference>
<keyword evidence="5" id="KW-0547">Nucleotide-binding</keyword>
<keyword evidence="2" id="KW-0723">Serine/threonine-protein kinase</keyword>
<dbReference type="GO" id="GO:0006915">
    <property type="term" value="P:apoptotic process"/>
    <property type="evidence" value="ECO:0007669"/>
    <property type="project" value="UniProtKB-KW"/>
</dbReference>
<evidence type="ECO:0000313" key="11">
    <source>
        <dbReference type="Proteomes" id="UP001142489"/>
    </source>
</evidence>
<name>A0A9Q0Y0B8_9SAUR</name>
<evidence type="ECO:0000256" key="8">
    <source>
        <dbReference type="ARBA" id="ARBA00023242"/>
    </source>
</evidence>
<accession>A0A9Q0Y0B8</accession>
<evidence type="ECO:0000256" key="2">
    <source>
        <dbReference type="ARBA" id="ARBA00022527"/>
    </source>
</evidence>
<dbReference type="InterPro" id="IPR000719">
    <property type="entry name" value="Prot_kinase_dom"/>
</dbReference>
<evidence type="ECO:0000256" key="3">
    <source>
        <dbReference type="ARBA" id="ARBA00022679"/>
    </source>
</evidence>
<evidence type="ECO:0000259" key="9">
    <source>
        <dbReference type="PROSITE" id="PS50011"/>
    </source>
</evidence>
<dbReference type="InterPro" id="IPR008271">
    <property type="entry name" value="Ser/Thr_kinase_AS"/>
</dbReference>
<dbReference type="GO" id="GO:0043065">
    <property type="term" value="P:positive regulation of apoptotic process"/>
    <property type="evidence" value="ECO:0007669"/>
    <property type="project" value="TreeGrafter"/>
</dbReference>
<dbReference type="SMART" id="SM00220">
    <property type="entry name" value="S_TKc"/>
    <property type="match status" value="1"/>
</dbReference>
<dbReference type="InterPro" id="IPR011009">
    <property type="entry name" value="Kinase-like_dom_sf"/>
</dbReference>
<evidence type="ECO:0000256" key="6">
    <source>
        <dbReference type="ARBA" id="ARBA00022777"/>
    </source>
</evidence>
<dbReference type="PROSITE" id="PS50011">
    <property type="entry name" value="PROTEIN_KINASE_DOM"/>
    <property type="match status" value="1"/>
</dbReference>
<comment type="caution">
    <text evidence="10">The sequence shown here is derived from an EMBL/GenBank/DDBJ whole genome shotgun (WGS) entry which is preliminary data.</text>
</comment>
<keyword evidence="8" id="KW-0539">Nucleus</keyword>
<dbReference type="GO" id="GO:0005634">
    <property type="term" value="C:nucleus"/>
    <property type="evidence" value="ECO:0007669"/>
    <property type="project" value="UniProtKB-SubCell"/>
</dbReference>
<keyword evidence="3" id="KW-0808">Transferase</keyword>
<keyword evidence="7" id="KW-0067">ATP-binding</keyword>
<dbReference type="GO" id="GO:0005524">
    <property type="term" value="F:ATP binding"/>
    <property type="evidence" value="ECO:0007669"/>
    <property type="project" value="UniProtKB-KW"/>
</dbReference>
<evidence type="ECO:0000256" key="4">
    <source>
        <dbReference type="ARBA" id="ARBA00022703"/>
    </source>
</evidence>
<dbReference type="SUPFAM" id="SSF56112">
    <property type="entry name" value="Protein kinase-like (PK-like)"/>
    <property type="match status" value="1"/>
</dbReference>
<dbReference type="EMBL" id="JAPFRF010000004">
    <property type="protein sequence ID" value="KAJ7335723.1"/>
    <property type="molecule type" value="Genomic_DNA"/>
</dbReference>
<evidence type="ECO:0000313" key="10">
    <source>
        <dbReference type="EMBL" id="KAJ7335723.1"/>
    </source>
</evidence>
<reference evidence="10" key="1">
    <citation type="journal article" date="2023" name="DNA Res.">
        <title>Chromosome-level genome assembly of Phrynocephalus forsythii using third-generation DNA sequencing and Hi-C analysis.</title>
        <authorList>
            <person name="Qi Y."/>
            <person name="Zhao W."/>
            <person name="Zhao Y."/>
            <person name="Niu C."/>
            <person name="Cao S."/>
            <person name="Zhang Y."/>
        </authorList>
    </citation>
    <scope>NUCLEOTIDE SEQUENCE</scope>
    <source>
        <tissue evidence="10">Muscle</tissue>
    </source>
</reference>
<feature type="domain" description="Protein kinase" evidence="9">
    <location>
        <begin position="1"/>
        <end position="187"/>
    </location>
</feature>
<evidence type="ECO:0000256" key="1">
    <source>
        <dbReference type="ARBA" id="ARBA00004123"/>
    </source>
</evidence>
<dbReference type="Pfam" id="PF00069">
    <property type="entry name" value="Pkinase"/>
    <property type="match status" value="1"/>
</dbReference>
<evidence type="ECO:0000256" key="5">
    <source>
        <dbReference type="ARBA" id="ARBA00022741"/>
    </source>
</evidence>
<dbReference type="PROSITE" id="PS00108">
    <property type="entry name" value="PROTEIN_KINASE_ST"/>
    <property type="match status" value="1"/>
</dbReference>
<dbReference type="GO" id="GO:0035556">
    <property type="term" value="P:intracellular signal transduction"/>
    <property type="evidence" value="ECO:0007669"/>
    <property type="project" value="TreeGrafter"/>
</dbReference>
<dbReference type="GO" id="GO:0004674">
    <property type="term" value="F:protein serine/threonine kinase activity"/>
    <property type="evidence" value="ECO:0007669"/>
    <property type="project" value="UniProtKB-KW"/>
</dbReference>
<dbReference type="Gene3D" id="1.10.510.10">
    <property type="entry name" value="Transferase(Phosphotransferase) domain 1"/>
    <property type="match status" value="1"/>
</dbReference>
<dbReference type="AlphaFoldDB" id="A0A9Q0Y0B8"/>